<dbReference type="OMA" id="VHYQIAE"/>
<dbReference type="SUPFAM" id="SSF89009">
    <property type="entry name" value="GAT-like domain"/>
    <property type="match status" value="1"/>
</dbReference>
<evidence type="ECO:0000313" key="8">
    <source>
        <dbReference type="Proteomes" id="UP000041254"/>
    </source>
</evidence>
<feature type="compositionally biased region" description="Acidic residues" evidence="5">
    <location>
        <begin position="276"/>
        <end position="299"/>
    </location>
</feature>
<evidence type="ECO:0000259" key="6">
    <source>
        <dbReference type="PROSITE" id="PS50179"/>
    </source>
</evidence>
<feature type="region of interest" description="Disordered" evidence="5">
    <location>
        <begin position="521"/>
        <end position="582"/>
    </location>
</feature>
<dbReference type="InterPro" id="IPR038425">
    <property type="entry name" value="GAT_sf"/>
</dbReference>
<accession>A0A0G4EFE8</accession>
<dbReference type="Pfam" id="PF00790">
    <property type="entry name" value="VHS"/>
    <property type="match status" value="1"/>
</dbReference>
<feature type="domain" description="VHS" evidence="6">
    <location>
        <begin position="15"/>
        <end position="135"/>
    </location>
</feature>
<dbReference type="GO" id="GO:0016020">
    <property type="term" value="C:membrane"/>
    <property type="evidence" value="ECO:0007669"/>
    <property type="project" value="UniProtKB-SubCell"/>
</dbReference>
<dbReference type="SUPFAM" id="SSF48464">
    <property type="entry name" value="ENTH/VHS domain"/>
    <property type="match status" value="1"/>
</dbReference>
<dbReference type="GO" id="GO:0043328">
    <property type="term" value="P:protein transport to vacuole involved in ubiquitin-dependent protein catabolic process via the multivesicular body sorting pathway"/>
    <property type="evidence" value="ECO:0007669"/>
    <property type="project" value="InterPro"/>
</dbReference>
<dbReference type="CDD" id="cd03561">
    <property type="entry name" value="VHS"/>
    <property type="match status" value="1"/>
</dbReference>
<dbReference type="Proteomes" id="UP000041254">
    <property type="component" value="Unassembled WGS sequence"/>
</dbReference>
<keyword evidence="8" id="KW-1185">Reference proteome</keyword>
<feature type="compositionally biased region" description="Basic and acidic residues" evidence="5">
    <location>
        <begin position="570"/>
        <end position="582"/>
    </location>
</feature>
<dbReference type="InParanoid" id="A0A0G4EFE8"/>
<evidence type="ECO:0000313" key="7">
    <source>
        <dbReference type="EMBL" id="CEL94706.1"/>
    </source>
</evidence>
<protein>
    <recommendedName>
        <fullName evidence="6">VHS domain-containing protein</fullName>
    </recommendedName>
</protein>
<comment type="subcellular location">
    <subcellularLocation>
        <location evidence="1">Membrane</location>
        <topology evidence="1">Peripheral membrane protein</topology>
    </subcellularLocation>
</comment>
<evidence type="ECO:0000256" key="2">
    <source>
        <dbReference type="ARBA" id="ARBA00022448"/>
    </source>
</evidence>
<feature type="region of interest" description="Disordered" evidence="5">
    <location>
        <begin position="239"/>
        <end position="475"/>
    </location>
</feature>
<feature type="compositionally biased region" description="Low complexity" evidence="5">
    <location>
        <begin position="425"/>
        <end position="436"/>
    </location>
</feature>
<organism evidence="7 8">
    <name type="scientific">Vitrella brassicaformis (strain CCMP3155)</name>
    <dbReference type="NCBI Taxonomy" id="1169540"/>
    <lineage>
        <taxon>Eukaryota</taxon>
        <taxon>Sar</taxon>
        <taxon>Alveolata</taxon>
        <taxon>Colpodellida</taxon>
        <taxon>Vitrellaceae</taxon>
        <taxon>Vitrella</taxon>
    </lineage>
</organism>
<dbReference type="SMART" id="SM00288">
    <property type="entry name" value="VHS"/>
    <property type="match status" value="1"/>
</dbReference>
<dbReference type="InterPro" id="IPR044836">
    <property type="entry name" value="TOL_plant"/>
</dbReference>
<gene>
    <name evidence="7" type="ORF">Vbra_7379</name>
</gene>
<keyword evidence="3" id="KW-0653">Protein transport</keyword>
<dbReference type="PANTHER" id="PTHR45898:SF4">
    <property type="entry name" value="TARGET OF MYB PROTEIN 1"/>
    <property type="match status" value="1"/>
</dbReference>
<dbReference type="PROSITE" id="PS50179">
    <property type="entry name" value="VHS"/>
    <property type="match status" value="1"/>
</dbReference>
<evidence type="ECO:0000256" key="4">
    <source>
        <dbReference type="ARBA" id="ARBA00023136"/>
    </source>
</evidence>
<keyword evidence="4" id="KW-0472">Membrane</keyword>
<feature type="compositionally biased region" description="Low complexity" evidence="5">
    <location>
        <begin position="239"/>
        <end position="262"/>
    </location>
</feature>
<dbReference type="Gene3D" id="1.25.40.90">
    <property type="match status" value="1"/>
</dbReference>
<dbReference type="InterPro" id="IPR004152">
    <property type="entry name" value="GAT_dom"/>
</dbReference>
<dbReference type="Gene3D" id="1.20.58.160">
    <property type="match status" value="1"/>
</dbReference>
<dbReference type="GO" id="GO:0043130">
    <property type="term" value="F:ubiquitin binding"/>
    <property type="evidence" value="ECO:0007669"/>
    <property type="project" value="InterPro"/>
</dbReference>
<dbReference type="GO" id="GO:0005737">
    <property type="term" value="C:cytoplasm"/>
    <property type="evidence" value="ECO:0007669"/>
    <property type="project" value="UniProtKB-ARBA"/>
</dbReference>
<evidence type="ECO:0000256" key="5">
    <source>
        <dbReference type="SAM" id="MobiDB-lite"/>
    </source>
</evidence>
<feature type="compositionally biased region" description="Low complexity" evidence="5">
    <location>
        <begin position="528"/>
        <end position="565"/>
    </location>
</feature>
<dbReference type="EMBL" id="CDMY01000225">
    <property type="protein sequence ID" value="CEL94706.1"/>
    <property type="molecule type" value="Genomic_DNA"/>
</dbReference>
<dbReference type="OrthoDB" id="2018246at2759"/>
<sequence length="582" mass="63705">MTEKQLVDAIEEVTDVSLEIGGREATNLQRDVCDLIKDVPNGPKAQNAKIQLLGLQTLEQAMRECTLPFHQKVAEKDFLGALVRVLQRPNLDSRVRDKILRMVSSWANEFASEADLLPGFQHVFKHLQDKGFHMPGGPRMPAETDATAYKRGVDRDLKGQLATFREATILFNEMLSSCKQNDNLARNDALQTLLITLKQAAHTLQTEIERESSGDALNECIEVNDIVQAALRQYQDQLRGAPPLRPPAAGGRSAPPASGTSAVKSGRVVDHRRDESDEDEEEEDEDEDEEEEESESEDDERQRPQQGRARQTQQQQHQQQQRQAPAAGQHPQGRMMPGAAPQRPAAMHHQQQQQYPSHPQAMRPTHTQGTTPPMQATYATAAAASSTYPSQTQPQPGRPTQSLQQHQQQPSYPNYPQQATSAYHQQQQQMRPQQQQMGGGSGAVNPFGGSVSASQPQGYGGQQGVGGGYGVAGRAGNVMATAGGQQQAAGLQQGIPGYSVMGGGQGGYGSVQQGIQGLPMQGIQGFPAASAGAGRQQGAYPNQYGYQQQQQQQQQQQYTQMQQMQQRRRQPGERDDLSDLLA</sequence>
<evidence type="ECO:0000256" key="1">
    <source>
        <dbReference type="ARBA" id="ARBA00004170"/>
    </source>
</evidence>
<feature type="compositionally biased region" description="Low complexity" evidence="5">
    <location>
        <begin position="370"/>
        <end position="418"/>
    </location>
</feature>
<dbReference type="PANTHER" id="PTHR45898">
    <property type="entry name" value="TOM1-LIKE PROTEIN"/>
    <property type="match status" value="1"/>
</dbReference>
<dbReference type="InterPro" id="IPR008942">
    <property type="entry name" value="ENTH_VHS"/>
</dbReference>
<feature type="compositionally biased region" description="Gly residues" evidence="5">
    <location>
        <begin position="458"/>
        <end position="473"/>
    </location>
</feature>
<dbReference type="Pfam" id="PF03127">
    <property type="entry name" value="GAT"/>
    <property type="match status" value="1"/>
</dbReference>
<proteinExistence type="predicted"/>
<dbReference type="InterPro" id="IPR002014">
    <property type="entry name" value="VHS_dom"/>
</dbReference>
<dbReference type="VEuPathDB" id="CryptoDB:Vbra_7379"/>
<feature type="compositionally biased region" description="Low complexity" evidence="5">
    <location>
        <begin position="304"/>
        <end position="361"/>
    </location>
</feature>
<reference evidence="7 8" key="1">
    <citation type="submission" date="2014-11" db="EMBL/GenBank/DDBJ databases">
        <authorList>
            <person name="Zhu J."/>
            <person name="Qi W."/>
            <person name="Song R."/>
        </authorList>
    </citation>
    <scope>NUCLEOTIDE SEQUENCE [LARGE SCALE GENOMIC DNA]</scope>
</reference>
<keyword evidence="2" id="KW-0813">Transport</keyword>
<evidence type="ECO:0000256" key="3">
    <source>
        <dbReference type="ARBA" id="ARBA00022927"/>
    </source>
</evidence>
<name>A0A0G4EFE8_VITBC</name>
<dbReference type="AlphaFoldDB" id="A0A0G4EFE8"/>
<dbReference type="GO" id="GO:0035091">
    <property type="term" value="F:phosphatidylinositol binding"/>
    <property type="evidence" value="ECO:0007669"/>
    <property type="project" value="InterPro"/>
</dbReference>
<dbReference type="STRING" id="1169540.A0A0G4EFE8"/>